<gene>
    <name evidence="2" type="ORF">K0M31_014092</name>
</gene>
<keyword evidence="3" id="KW-1185">Reference proteome</keyword>
<comment type="caution">
    <text evidence="2">The sequence shown here is derived from an EMBL/GenBank/DDBJ whole genome shotgun (WGS) entry which is preliminary data.</text>
</comment>
<protein>
    <submittedName>
        <fullName evidence="2">Uncharacterized protein</fullName>
    </submittedName>
</protein>
<evidence type="ECO:0000313" key="2">
    <source>
        <dbReference type="EMBL" id="KAK1132714.1"/>
    </source>
</evidence>
<feature type="region of interest" description="Disordered" evidence="1">
    <location>
        <begin position="83"/>
        <end position="108"/>
    </location>
</feature>
<organism evidence="2 3">
    <name type="scientific">Melipona bicolor</name>
    <dbReference type="NCBI Taxonomy" id="60889"/>
    <lineage>
        <taxon>Eukaryota</taxon>
        <taxon>Metazoa</taxon>
        <taxon>Ecdysozoa</taxon>
        <taxon>Arthropoda</taxon>
        <taxon>Hexapoda</taxon>
        <taxon>Insecta</taxon>
        <taxon>Pterygota</taxon>
        <taxon>Neoptera</taxon>
        <taxon>Endopterygota</taxon>
        <taxon>Hymenoptera</taxon>
        <taxon>Apocrita</taxon>
        <taxon>Aculeata</taxon>
        <taxon>Apoidea</taxon>
        <taxon>Anthophila</taxon>
        <taxon>Apidae</taxon>
        <taxon>Melipona</taxon>
    </lineage>
</organism>
<name>A0AA40G7U5_9HYME</name>
<dbReference type="Proteomes" id="UP001177670">
    <property type="component" value="Unassembled WGS sequence"/>
</dbReference>
<accession>A0AA40G7U5</accession>
<proteinExistence type="predicted"/>
<dbReference type="AlphaFoldDB" id="A0AA40G7U5"/>
<reference evidence="2" key="1">
    <citation type="submission" date="2021-10" db="EMBL/GenBank/DDBJ databases">
        <title>Melipona bicolor Genome sequencing and assembly.</title>
        <authorList>
            <person name="Araujo N.S."/>
            <person name="Arias M.C."/>
        </authorList>
    </citation>
    <scope>NUCLEOTIDE SEQUENCE</scope>
    <source>
        <strain evidence="2">USP_2M_L1-L4_2017</strain>
        <tissue evidence="2">Whole body</tissue>
    </source>
</reference>
<sequence length="108" mass="13131">MSRQCGNHDYEDRIFGRQRLEHIIRNIPPNHIITRYDCPCGQYTRYFTLHHHVMLHMLGARFPVNDELREQARAYLRLLRELEERNEQDETKQSSDNDDENNYSEVDR</sequence>
<dbReference type="EMBL" id="JAHYIQ010000004">
    <property type="protein sequence ID" value="KAK1132714.1"/>
    <property type="molecule type" value="Genomic_DNA"/>
</dbReference>
<evidence type="ECO:0000256" key="1">
    <source>
        <dbReference type="SAM" id="MobiDB-lite"/>
    </source>
</evidence>
<evidence type="ECO:0000313" key="3">
    <source>
        <dbReference type="Proteomes" id="UP001177670"/>
    </source>
</evidence>
<feature type="compositionally biased region" description="Basic and acidic residues" evidence="1">
    <location>
        <begin position="83"/>
        <end position="95"/>
    </location>
</feature>